<evidence type="ECO:0000259" key="11">
    <source>
        <dbReference type="PROSITE" id="PS01124"/>
    </source>
</evidence>
<evidence type="ECO:0000256" key="4">
    <source>
        <dbReference type="ARBA" id="ARBA00022553"/>
    </source>
</evidence>
<feature type="domain" description="Response regulatory" evidence="12">
    <location>
        <begin position="3"/>
        <end position="120"/>
    </location>
</feature>
<keyword evidence="5" id="KW-0902">Two-component regulatory system</keyword>
<evidence type="ECO:0000256" key="1">
    <source>
        <dbReference type="ARBA" id="ARBA00004496"/>
    </source>
</evidence>
<evidence type="ECO:0000256" key="10">
    <source>
        <dbReference type="PROSITE-ProRule" id="PRU00169"/>
    </source>
</evidence>
<keyword evidence="3" id="KW-0963">Cytoplasm</keyword>
<dbReference type="InterPro" id="IPR020449">
    <property type="entry name" value="Tscrpt_reg_AraC-type_HTH"/>
</dbReference>
<gene>
    <name evidence="13" type="ORF">IAB71_03145</name>
</gene>
<dbReference type="InterPro" id="IPR018060">
    <property type="entry name" value="HTH_AraC"/>
</dbReference>
<comment type="subcellular location">
    <subcellularLocation>
        <location evidence="1">Cytoplasm</location>
    </subcellularLocation>
</comment>
<dbReference type="SMART" id="SM00342">
    <property type="entry name" value="HTH_ARAC"/>
    <property type="match status" value="1"/>
</dbReference>
<evidence type="ECO:0000256" key="5">
    <source>
        <dbReference type="ARBA" id="ARBA00023012"/>
    </source>
</evidence>
<dbReference type="GO" id="GO:0043565">
    <property type="term" value="F:sequence-specific DNA binding"/>
    <property type="evidence" value="ECO:0007669"/>
    <property type="project" value="InterPro"/>
</dbReference>
<dbReference type="Pfam" id="PF12833">
    <property type="entry name" value="HTH_18"/>
    <property type="match status" value="1"/>
</dbReference>
<dbReference type="SUPFAM" id="SSF46689">
    <property type="entry name" value="Homeodomain-like"/>
    <property type="match status" value="2"/>
</dbReference>
<keyword evidence="8" id="KW-0804">Transcription</keyword>
<evidence type="ECO:0000313" key="14">
    <source>
        <dbReference type="Proteomes" id="UP000824169"/>
    </source>
</evidence>
<dbReference type="PROSITE" id="PS50110">
    <property type="entry name" value="RESPONSE_REGULATORY"/>
    <property type="match status" value="1"/>
</dbReference>
<keyword evidence="6" id="KW-0805">Transcription regulation</keyword>
<dbReference type="InterPro" id="IPR009057">
    <property type="entry name" value="Homeodomain-like_sf"/>
</dbReference>
<reference evidence="13" key="2">
    <citation type="journal article" date="2021" name="PeerJ">
        <title>Extensive microbial diversity within the chicken gut microbiome revealed by metagenomics and culture.</title>
        <authorList>
            <person name="Gilroy R."/>
            <person name="Ravi A."/>
            <person name="Getino M."/>
            <person name="Pursley I."/>
            <person name="Horton D.L."/>
            <person name="Alikhan N.F."/>
            <person name="Baker D."/>
            <person name="Gharbi K."/>
            <person name="Hall N."/>
            <person name="Watson M."/>
            <person name="Adriaenssens E.M."/>
            <person name="Foster-Nyarko E."/>
            <person name="Jarju S."/>
            <person name="Secka A."/>
            <person name="Antonio M."/>
            <person name="Oren A."/>
            <person name="Chaudhuri R.R."/>
            <person name="La Ragione R."/>
            <person name="Hildebrand F."/>
            <person name="Pallen M.J."/>
        </authorList>
    </citation>
    <scope>NUCLEOTIDE SEQUENCE</scope>
    <source>
        <strain evidence="13">CHK188-20938</strain>
    </source>
</reference>
<dbReference type="GO" id="GO:0000160">
    <property type="term" value="P:phosphorelay signal transduction system"/>
    <property type="evidence" value="ECO:0007669"/>
    <property type="project" value="UniProtKB-KW"/>
</dbReference>
<keyword evidence="7" id="KW-0238">DNA-binding</keyword>
<dbReference type="PANTHER" id="PTHR42713">
    <property type="entry name" value="HISTIDINE KINASE-RELATED"/>
    <property type="match status" value="1"/>
</dbReference>
<evidence type="ECO:0000313" key="13">
    <source>
        <dbReference type="EMBL" id="HIV24772.1"/>
    </source>
</evidence>
<organism evidence="13 14">
    <name type="scientific">Candidatus Scatomonas pullistercoris</name>
    <dbReference type="NCBI Taxonomy" id="2840920"/>
    <lineage>
        <taxon>Bacteria</taxon>
        <taxon>Bacillati</taxon>
        <taxon>Bacillota</taxon>
        <taxon>Clostridia</taxon>
        <taxon>Lachnospirales</taxon>
        <taxon>Lachnospiraceae</taxon>
        <taxon>Lachnospiraceae incertae sedis</taxon>
        <taxon>Candidatus Scatomonas</taxon>
    </lineage>
</organism>
<dbReference type="CDD" id="cd17536">
    <property type="entry name" value="REC_YesN-like"/>
    <property type="match status" value="1"/>
</dbReference>
<evidence type="ECO:0000256" key="2">
    <source>
        <dbReference type="ARBA" id="ARBA00018672"/>
    </source>
</evidence>
<feature type="modified residue" description="4-aspartylphosphate" evidence="10">
    <location>
        <position position="55"/>
    </location>
</feature>
<accession>A0A9D1P1U4</accession>
<proteinExistence type="predicted"/>
<dbReference type="SUPFAM" id="SSF52172">
    <property type="entry name" value="CheY-like"/>
    <property type="match status" value="1"/>
</dbReference>
<dbReference type="InterPro" id="IPR051552">
    <property type="entry name" value="HptR"/>
</dbReference>
<evidence type="ECO:0000256" key="8">
    <source>
        <dbReference type="ARBA" id="ARBA00023163"/>
    </source>
</evidence>
<dbReference type="GO" id="GO:0005737">
    <property type="term" value="C:cytoplasm"/>
    <property type="evidence" value="ECO:0007669"/>
    <property type="project" value="UniProtKB-SubCell"/>
</dbReference>
<dbReference type="PANTHER" id="PTHR42713:SF3">
    <property type="entry name" value="TRANSCRIPTIONAL REGULATORY PROTEIN HPTR"/>
    <property type="match status" value="1"/>
</dbReference>
<comment type="caution">
    <text evidence="13">The sequence shown here is derived from an EMBL/GenBank/DDBJ whole genome shotgun (WGS) entry which is preliminary data.</text>
</comment>
<reference evidence="13" key="1">
    <citation type="submission" date="2020-10" db="EMBL/GenBank/DDBJ databases">
        <authorList>
            <person name="Gilroy R."/>
        </authorList>
    </citation>
    <scope>NUCLEOTIDE SEQUENCE</scope>
    <source>
        <strain evidence="13">CHK188-20938</strain>
    </source>
</reference>
<dbReference type="InterPro" id="IPR001789">
    <property type="entry name" value="Sig_transdc_resp-reg_receiver"/>
</dbReference>
<dbReference type="GO" id="GO:0003700">
    <property type="term" value="F:DNA-binding transcription factor activity"/>
    <property type="evidence" value="ECO:0007669"/>
    <property type="project" value="InterPro"/>
</dbReference>
<evidence type="ECO:0000256" key="6">
    <source>
        <dbReference type="ARBA" id="ARBA00023015"/>
    </source>
</evidence>
<evidence type="ECO:0000259" key="12">
    <source>
        <dbReference type="PROSITE" id="PS50110"/>
    </source>
</evidence>
<dbReference type="Gene3D" id="1.10.10.60">
    <property type="entry name" value="Homeodomain-like"/>
    <property type="match status" value="2"/>
</dbReference>
<name>A0A9D1P1U4_9FIRM</name>
<evidence type="ECO:0000256" key="9">
    <source>
        <dbReference type="ARBA" id="ARBA00024867"/>
    </source>
</evidence>
<dbReference type="EMBL" id="DVOO01000010">
    <property type="protein sequence ID" value="HIV24772.1"/>
    <property type="molecule type" value="Genomic_DNA"/>
</dbReference>
<dbReference type="PRINTS" id="PR00032">
    <property type="entry name" value="HTHARAC"/>
</dbReference>
<dbReference type="PROSITE" id="PS01124">
    <property type="entry name" value="HTH_ARAC_FAMILY_2"/>
    <property type="match status" value="1"/>
</dbReference>
<evidence type="ECO:0000256" key="3">
    <source>
        <dbReference type="ARBA" id="ARBA00022490"/>
    </source>
</evidence>
<comment type="function">
    <text evidence="9">May play the central regulatory role in sporulation. It may be an element of the effector pathway responsible for the activation of sporulation genes in response to nutritional stress. Spo0A may act in concert with spo0H (a sigma factor) to control the expression of some genes that are critical to the sporulation process.</text>
</comment>
<dbReference type="Proteomes" id="UP000824169">
    <property type="component" value="Unassembled WGS sequence"/>
</dbReference>
<dbReference type="InterPro" id="IPR011006">
    <property type="entry name" value="CheY-like_superfamily"/>
</dbReference>
<dbReference type="Pfam" id="PF00072">
    <property type="entry name" value="Response_reg"/>
    <property type="match status" value="1"/>
</dbReference>
<protein>
    <recommendedName>
        <fullName evidence="2">Stage 0 sporulation protein A homolog</fullName>
    </recommendedName>
</protein>
<dbReference type="AlphaFoldDB" id="A0A9D1P1U4"/>
<dbReference type="SMART" id="SM00448">
    <property type="entry name" value="REC"/>
    <property type="match status" value="1"/>
</dbReference>
<keyword evidence="4 10" id="KW-0597">Phosphoprotein</keyword>
<feature type="domain" description="HTH araC/xylS-type" evidence="11">
    <location>
        <begin position="441"/>
        <end position="539"/>
    </location>
</feature>
<dbReference type="Gene3D" id="3.40.50.2300">
    <property type="match status" value="1"/>
</dbReference>
<evidence type="ECO:0000256" key="7">
    <source>
        <dbReference type="ARBA" id="ARBA00023125"/>
    </source>
</evidence>
<sequence>MLKVIISDDEVKVIQLIRYLVSWDQFDMQIAGTANDGQKALELICAEKPDIVITDIRMPSIDGIQLIQRTLELGIHPFFIIISGYGEFAYAQKAISLGVEDYLLKPLKRKELEAVLLKIQKKYQSRQQIAQKESFLLSQLNESQEKIKNNLLTELLINKNSLIPTMDTISLQKEYGCSFTEAVTELLVLHIFTGSVENTTVNSEERGFLLPKLEKELKNRLAPFCADFICTQYKENVICLINRSQQAEEQITSALLKLKISILGYQNIYPDMRISVGVSSISLPLSDFDSSYQEAQTALLDRFNRYDQFLLIHHASGYAQDLAASLITSQDQRELISCIELIDIPGFTKKLEEIRRHLLPYLSDGSLVYSCYSKLAEIFLFGIKSYNSGEFSNGLNMDFLLSAFDHLFTFDEIYQWFSETCKTLLIQYLEGRKTLENKPIRLAKQYIMEHYNETITLEIVSREIGFNPAYFSTVFLKSTGQHFMDYLKEVRISNAKTMLLNTNKSIAEIASAVGYSDLKYFSRLFRKLTHLTPSEYRKLYG</sequence>